<dbReference type="Gene3D" id="3.20.20.100">
    <property type="entry name" value="NADP-dependent oxidoreductase domain"/>
    <property type="match status" value="1"/>
</dbReference>
<dbReference type="PROSITE" id="PS00062">
    <property type="entry name" value="ALDOKETO_REDUCTASE_2"/>
    <property type="match status" value="1"/>
</dbReference>
<dbReference type="InterPro" id="IPR036812">
    <property type="entry name" value="NAD(P)_OxRdtase_dom_sf"/>
</dbReference>
<evidence type="ECO:0000256" key="2">
    <source>
        <dbReference type="ARBA" id="ARBA00022857"/>
    </source>
</evidence>
<comment type="similarity">
    <text evidence="1">Belongs to the aldo/keto reductase family.</text>
</comment>
<keyword evidence="3" id="KW-0560">Oxidoreductase</keyword>
<dbReference type="InterPro" id="IPR018170">
    <property type="entry name" value="Aldo/ket_reductase_CS"/>
</dbReference>
<feature type="domain" description="NADP-dependent oxidoreductase" evidence="8">
    <location>
        <begin position="23"/>
        <end position="273"/>
    </location>
</feature>
<dbReference type="PANTHER" id="PTHR43827:SF3">
    <property type="entry name" value="NADP-DEPENDENT OXIDOREDUCTASE DOMAIN-CONTAINING PROTEIN"/>
    <property type="match status" value="1"/>
</dbReference>
<evidence type="ECO:0000256" key="1">
    <source>
        <dbReference type="ARBA" id="ARBA00007905"/>
    </source>
</evidence>
<dbReference type="PROSITE" id="PS00798">
    <property type="entry name" value="ALDOKETO_REDUCTASE_1"/>
    <property type="match status" value="1"/>
</dbReference>
<keyword evidence="2" id="KW-0521">NADP</keyword>
<feature type="active site" description="Proton donor" evidence="4">
    <location>
        <position position="50"/>
    </location>
</feature>
<comment type="caution">
    <text evidence="9">The sequence shown here is derived from an EMBL/GenBank/DDBJ whole genome shotgun (WGS) entry which is preliminary data.</text>
</comment>
<dbReference type="RefSeq" id="WP_176302477.1">
    <property type="nucleotide sequence ID" value="NZ_JABWCV010000004.1"/>
</dbReference>
<dbReference type="FunFam" id="3.20.20.100:FF:000015">
    <property type="entry name" value="Oxidoreductase, aldo/keto reductase family"/>
    <property type="match status" value="1"/>
</dbReference>
<dbReference type="InterPro" id="IPR023210">
    <property type="entry name" value="NADP_OxRdtase_dom"/>
</dbReference>
<evidence type="ECO:0000256" key="6">
    <source>
        <dbReference type="PIRSR" id="PIRSR000097-3"/>
    </source>
</evidence>
<sequence length="296" mass="33278">MTIPLLTLNNGVEMPAFGLGVYRSRPEETTGAVLSAFEAGYRHVDTAAAYMNEQQVGEAFRSSGLARSDVFIESKLWLSDYTYDGAMHGFERSLRKLDMEHIDLYLLHQPAPTEFERTLGAWKALCEIVKSGRARAVGVSNFNEEELKRIIDETGVVPAVNQVELHPFFTQKKLSQFHQEQGILTQAWSPSGGVNRYFTEDPKPEDDPLTHPTIIRIADQHGKSPAQVILRWHIEWGHSVIPKSVHTERIRENFDIFDFSLSTEEVALIDALDTGRRGGPDPKSLSTKTVNFSIPE</sequence>
<evidence type="ECO:0000256" key="4">
    <source>
        <dbReference type="PIRSR" id="PIRSR000097-1"/>
    </source>
</evidence>
<dbReference type="PRINTS" id="PR00069">
    <property type="entry name" value="ALDKETRDTASE"/>
</dbReference>
<dbReference type="EMBL" id="JABWCV010000004">
    <property type="protein sequence ID" value="NVF13327.1"/>
    <property type="molecule type" value="Genomic_DNA"/>
</dbReference>
<dbReference type="PIRSF" id="PIRSF000097">
    <property type="entry name" value="AKR"/>
    <property type="match status" value="1"/>
</dbReference>
<evidence type="ECO:0000313" key="9">
    <source>
        <dbReference type="EMBL" id="NVF13327.1"/>
    </source>
</evidence>
<evidence type="ECO:0000256" key="3">
    <source>
        <dbReference type="ARBA" id="ARBA00023002"/>
    </source>
</evidence>
<keyword evidence="10" id="KW-1185">Reference proteome</keyword>
<protein>
    <submittedName>
        <fullName evidence="9">Aldo/keto reductase</fullName>
    </submittedName>
</protein>
<feature type="binding site" evidence="5">
    <location>
        <position position="108"/>
    </location>
    <ligand>
        <name>substrate</name>
    </ligand>
</feature>
<feature type="region of interest" description="Disordered" evidence="7">
    <location>
        <begin position="276"/>
        <end position="296"/>
    </location>
</feature>
<accession>A0A7Y6RAB7</accession>
<gene>
    <name evidence="9" type="ORF">HUO07_03970</name>
</gene>
<name>A0A7Y6RAB7_9GAMM</name>
<dbReference type="Proteomes" id="UP000589984">
    <property type="component" value="Unassembled WGS sequence"/>
</dbReference>
<proteinExistence type="inferred from homology"/>
<dbReference type="SUPFAM" id="SSF51430">
    <property type="entry name" value="NAD(P)-linked oxidoreductase"/>
    <property type="match status" value="1"/>
</dbReference>
<dbReference type="InterPro" id="IPR020471">
    <property type="entry name" value="AKR"/>
</dbReference>
<organism evidence="9 10">
    <name type="scientific">Vreelandella maris</name>
    <dbReference type="NCBI Taxonomy" id="2729617"/>
    <lineage>
        <taxon>Bacteria</taxon>
        <taxon>Pseudomonadati</taxon>
        <taxon>Pseudomonadota</taxon>
        <taxon>Gammaproteobacteria</taxon>
        <taxon>Oceanospirillales</taxon>
        <taxon>Halomonadaceae</taxon>
        <taxon>Vreelandella</taxon>
    </lineage>
</organism>
<reference evidence="9 10" key="1">
    <citation type="submission" date="2020-06" db="EMBL/GenBank/DDBJ databases">
        <title>Halomonas sp. QX-1 draft genome sequence.</title>
        <authorList>
            <person name="Qiu X."/>
        </authorList>
    </citation>
    <scope>NUCLEOTIDE SEQUENCE [LARGE SCALE GENOMIC DNA]</scope>
    <source>
        <strain evidence="9 10">QX-1</strain>
    </source>
</reference>
<evidence type="ECO:0000259" key="8">
    <source>
        <dbReference type="Pfam" id="PF00248"/>
    </source>
</evidence>
<dbReference type="PANTHER" id="PTHR43827">
    <property type="entry name" value="2,5-DIKETO-D-GLUCONIC ACID REDUCTASE"/>
    <property type="match status" value="1"/>
</dbReference>
<evidence type="ECO:0000256" key="7">
    <source>
        <dbReference type="SAM" id="MobiDB-lite"/>
    </source>
</evidence>
<dbReference type="GO" id="GO:0016616">
    <property type="term" value="F:oxidoreductase activity, acting on the CH-OH group of donors, NAD or NADP as acceptor"/>
    <property type="evidence" value="ECO:0007669"/>
    <property type="project" value="UniProtKB-ARBA"/>
</dbReference>
<dbReference type="PROSITE" id="PS00063">
    <property type="entry name" value="ALDOKETO_REDUCTASE_3"/>
    <property type="match status" value="1"/>
</dbReference>
<feature type="compositionally biased region" description="Polar residues" evidence="7">
    <location>
        <begin position="284"/>
        <end position="296"/>
    </location>
</feature>
<dbReference type="Pfam" id="PF00248">
    <property type="entry name" value="Aldo_ket_red"/>
    <property type="match status" value="1"/>
</dbReference>
<dbReference type="AlphaFoldDB" id="A0A7Y6RAB7"/>
<evidence type="ECO:0000256" key="5">
    <source>
        <dbReference type="PIRSR" id="PIRSR000097-2"/>
    </source>
</evidence>
<evidence type="ECO:0000313" key="10">
    <source>
        <dbReference type="Proteomes" id="UP000589984"/>
    </source>
</evidence>
<feature type="site" description="Lowers pKa of active site Tyr" evidence="6">
    <location>
        <position position="75"/>
    </location>
</feature>